<reference evidence="1 2" key="1">
    <citation type="submission" date="2013-04" db="EMBL/GenBank/DDBJ databases">
        <title>Shimia sp. 22II-S11-Z10 Genome Sequencing.</title>
        <authorList>
            <person name="Lai Q."/>
            <person name="Li G."/>
            <person name="Shao Z."/>
        </authorList>
    </citation>
    <scope>NUCLEOTIDE SEQUENCE [LARGE SCALE GENOMIC DNA]</scope>
    <source>
        <strain evidence="2">22II-S11-Z10</strain>
    </source>
</reference>
<dbReference type="Proteomes" id="UP000024836">
    <property type="component" value="Unassembled WGS sequence"/>
</dbReference>
<protein>
    <submittedName>
        <fullName evidence="1">Uncharacterized protein</fullName>
    </submittedName>
</protein>
<evidence type="ECO:0000313" key="2">
    <source>
        <dbReference type="Proteomes" id="UP000024836"/>
    </source>
</evidence>
<dbReference type="EMBL" id="AQQY01000003">
    <property type="protein sequence ID" value="KCV82443.1"/>
    <property type="molecule type" value="Genomic_DNA"/>
</dbReference>
<gene>
    <name evidence="1" type="ORF">ATO10_05861</name>
</gene>
<keyword evidence="2" id="KW-1185">Reference proteome</keyword>
<comment type="caution">
    <text evidence="1">The sequence shown here is derived from an EMBL/GenBank/DDBJ whole genome shotgun (WGS) entry which is preliminary data.</text>
</comment>
<sequence length="96" mass="10611">MTASLLGQVIDIGIERRAFRRPLLRWQAQIAPGPQLLQLPEPRILTAMRVRCELAEIHGVLRTVTLDMLQPADLALSGAYIVLRGDMVKRGAAKAI</sequence>
<name>A0A058ZLL1_9RHOB</name>
<proteinExistence type="predicted"/>
<accession>A0A058ZLL1</accession>
<organism evidence="1 2">
    <name type="scientific">Actibacterium atlanticum</name>
    <dbReference type="NCBI Taxonomy" id="1461693"/>
    <lineage>
        <taxon>Bacteria</taxon>
        <taxon>Pseudomonadati</taxon>
        <taxon>Pseudomonadota</taxon>
        <taxon>Alphaproteobacteria</taxon>
        <taxon>Rhodobacterales</taxon>
        <taxon>Roseobacteraceae</taxon>
        <taxon>Actibacterium</taxon>
    </lineage>
</organism>
<evidence type="ECO:0000313" key="1">
    <source>
        <dbReference type="EMBL" id="KCV82443.1"/>
    </source>
</evidence>
<dbReference type="AlphaFoldDB" id="A0A058ZLL1"/>